<feature type="domain" description="CinA C-terminal" evidence="1">
    <location>
        <begin position="14"/>
        <end position="163"/>
    </location>
</feature>
<name>A0A6A6GL49_9PEZI</name>
<gene>
    <name evidence="2" type="ORF">BDZ85DRAFT_287452</name>
</gene>
<dbReference type="Proteomes" id="UP000799538">
    <property type="component" value="Unassembled WGS sequence"/>
</dbReference>
<dbReference type="AlphaFoldDB" id="A0A6A6GL49"/>
<sequence length="177" mass="18674">MSFPPPTLLPHITRLATHLHTATQTITFVETATGGLLSSSLLSTPGASKIYRGGLTVYTLESRLAFAGWTQSDLDAYRGPTPSVVSGLASNVRGKLGADWVLAESGTAGPTGGNTRNRTPGYVALAVVGEGGTWTREVETGSKDRVENMLRFAEEGVKFVLEVVEGKVKPDGEGEKL</sequence>
<evidence type="ECO:0000313" key="2">
    <source>
        <dbReference type="EMBL" id="KAF2226401.1"/>
    </source>
</evidence>
<evidence type="ECO:0000259" key="1">
    <source>
        <dbReference type="Pfam" id="PF02464"/>
    </source>
</evidence>
<reference evidence="3" key="1">
    <citation type="journal article" date="2020" name="Stud. Mycol.">
        <title>101 Dothideomycetes genomes: A test case for predicting lifestyles and emergence of pathogens.</title>
        <authorList>
            <person name="Haridas S."/>
            <person name="Albert R."/>
            <person name="Binder M."/>
            <person name="Bloem J."/>
            <person name="LaButti K."/>
            <person name="Salamov A."/>
            <person name="Andreopoulos B."/>
            <person name="Baker S."/>
            <person name="Barry K."/>
            <person name="Bills G."/>
            <person name="Bluhm B."/>
            <person name="Cannon C."/>
            <person name="Castanera R."/>
            <person name="Culley D."/>
            <person name="Daum C."/>
            <person name="Ezra D."/>
            <person name="Gonzalez J."/>
            <person name="Henrissat B."/>
            <person name="Kuo A."/>
            <person name="Liang C."/>
            <person name="Lipzen A."/>
            <person name="Lutzoni F."/>
            <person name="Magnuson J."/>
            <person name="Mondo S."/>
            <person name="Nolan M."/>
            <person name="Ohm R."/>
            <person name="Pangilinan J."/>
            <person name="Park H.-J."/>
            <person name="Ramirez L."/>
            <person name="Alfaro M."/>
            <person name="Sun H."/>
            <person name="Tritt A."/>
            <person name="Yoshinaga Y."/>
            <person name="Zwiers L.-H."/>
            <person name="Turgeon B."/>
            <person name="Goodwin S."/>
            <person name="Spatafora J."/>
            <person name="Crous P."/>
            <person name="Grigoriev I."/>
        </authorList>
    </citation>
    <scope>NUCLEOTIDE SEQUENCE [LARGE SCALE GENOMIC DNA]</scope>
    <source>
        <strain evidence="3">CECT 20119</strain>
    </source>
</reference>
<dbReference type="InterPro" id="IPR008136">
    <property type="entry name" value="CinA_C"/>
</dbReference>
<keyword evidence="3" id="KW-1185">Reference proteome</keyword>
<evidence type="ECO:0000313" key="3">
    <source>
        <dbReference type="Proteomes" id="UP000799538"/>
    </source>
</evidence>
<dbReference type="SUPFAM" id="SSF142433">
    <property type="entry name" value="CinA-like"/>
    <property type="match status" value="1"/>
</dbReference>
<dbReference type="Pfam" id="PF02464">
    <property type="entry name" value="CinA"/>
    <property type="match status" value="1"/>
</dbReference>
<proteinExistence type="predicted"/>
<dbReference type="InterPro" id="IPR036653">
    <property type="entry name" value="CinA-like_C"/>
</dbReference>
<dbReference type="OrthoDB" id="2350783at2759"/>
<accession>A0A6A6GL49</accession>
<organism evidence="2 3">
    <name type="scientific">Elsinoe ampelina</name>
    <dbReference type="NCBI Taxonomy" id="302913"/>
    <lineage>
        <taxon>Eukaryota</taxon>
        <taxon>Fungi</taxon>
        <taxon>Dikarya</taxon>
        <taxon>Ascomycota</taxon>
        <taxon>Pezizomycotina</taxon>
        <taxon>Dothideomycetes</taxon>
        <taxon>Dothideomycetidae</taxon>
        <taxon>Myriangiales</taxon>
        <taxon>Elsinoaceae</taxon>
        <taxon>Elsinoe</taxon>
    </lineage>
</organism>
<dbReference type="EMBL" id="ML992502">
    <property type="protein sequence ID" value="KAF2226401.1"/>
    <property type="molecule type" value="Genomic_DNA"/>
</dbReference>
<dbReference type="Gene3D" id="3.90.950.20">
    <property type="entry name" value="CinA-like"/>
    <property type="match status" value="1"/>
</dbReference>
<protein>
    <recommendedName>
        <fullName evidence="1">CinA C-terminal domain-containing protein</fullName>
    </recommendedName>
</protein>